<comment type="similarity">
    <text evidence="3">Belongs to the LarC family.</text>
</comment>
<keyword evidence="1 3" id="KW-0533">Nickel</keyword>
<reference evidence="4 5" key="1">
    <citation type="submission" date="2016-11" db="EMBL/GenBank/DDBJ databases">
        <authorList>
            <person name="Jaros S."/>
            <person name="Januszkiewicz K."/>
            <person name="Wedrychowicz H."/>
        </authorList>
    </citation>
    <scope>NUCLEOTIDE SEQUENCE [LARGE SCALE GENOMIC DNA]</scope>
    <source>
        <strain evidence="4 5">DSM 2631</strain>
    </source>
</reference>
<dbReference type="GO" id="GO:0016151">
    <property type="term" value="F:nickel cation binding"/>
    <property type="evidence" value="ECO:0007669"/>
    <property type="project" value="UniProtKB-UniRule"/>
</dbReference>
<dbReference type="EC" id="4.99.1.12" evidence="3"/>
<proteinExistence type="inferred from homology"/>
<evidence type="ECO:0000313" key="4">
    <source>
        <dbReference type="EMBL" id="SHF17507.1"/>
    </source>
</evidence>
<dbReference type="EMBL" id="FQVM01000048">
    <property type="protein sequence ID" value="SHF17507.1"/>
    <property type="molecule type" value="Genomic_DNA"/>
</dbReference>
<organism evidence="4 5">
    <name type="scientific">Clostridium fallax</name>
    <dbReference type="NCBI Taxonomy" id="1533"/>
    <lineage>
        <taxon>Bacteria</taxon>
        <taxon>Bacillati</taxon>
        <taxon>Bacillota</taxon>
        <taxon>Clostridia</taxon>
        <taxon>Eubacteriales</taxon>
        <taxon>Clostridiaceae</taxon>
        <taxon>Clostridium</taxon>
    </lineage>
</organism>
<keyword evidence="5" id="KW-1185">Reference proteome</keyword>
<comment type="catalytic activity">
    <reaction evidence="3">
        <text>Ni(II)-pyridinium-3,5-bisthiocarboxylate mononucleotide = pyridinium-3,5-bisthiocarboxylate mononucleotide + Ni(2+)</text>
        <dbReference type="Rhea" id="RHEA:54784"/>
        <dbReference type="ChEBI" id="CHEBI:49786"/>
        <dbReference type="ChEBI" id="CHEBI:137372"/>
        <dbReference type="ChEBI" id="CHEBI:137373"/>
        <dbReference type="EC" id="4.99.1.12"/>
    </reaction>
</comment>
<dbReference type="STRING" id="1533.SAMN05443638_1482"/>
<dbReference type="RefSeq" id="WP_072897862.1">
    <property type="nucleotide sequence ID" value="NZ_FQVM01000048.1"/>
</dbReference>
<keyword evidence="2 3" id="KW-0456">Lyase</keyword>
<comment type="function">
    <text evidence="3">Involved in the biosynthesis of a nickel-pincer cofactor ((SCS)Ni(II) pincer complex). Binds Ni(2+), and functions in nickel delivery to pyridinium-3,5-bisthiocarboxylic acid mononucleotide (P2TMN), to form the mature cofactor. Is thus probably required for the activation of nickel-pincer cofactor-dependent enzymes.</text>
</comment>
<dbReference type="NCBIfam" id="TIGR00299">
    <property type="entry name" value="nickel pincer cofactor biosynthesis protein LarC"/>
    <property type="match status" value="1"/>
</dbReference>
<dbReference type="AlphaFoldDB" id="A0A1M4ZI79"/>
<accession>A0A1M4ZI79</accession>
<dbReference type="GO" id="GO:0051604">
    <property type="term" value="P:protein maturation"/>
    <property type="evidence" value="ECO:0007669"/>
    <property type="project" value="UniProtKB-UniRule"/>
</dbReference>
<name>A0A1M4ZI79_9CLOT</name>
<dbReference type="GO" id="GO:0016829">
    <property type="term" value="F:lyase activity"/>
    <property type="evidence" value="ECO:0007669"/>
    <property type="project" value="UniProtKB-UniRule"/>
</dbReference>
<dbReference type="PANTHER" id="PTHR36566:SF1">
    <property type="entry name" value="PYRIDINIUM-3,5-BISTHIOCARBOXYLIC ACID MONONUCLEOTIDE NICKEL INSERTION PROTEIN"/>
    <property type="match status" value="1"/>
</dbReference>
<gene>
    <name evidence="3" type="primary">larC</name>
    <name evidence="4" type="ORF">SAMN05443638_1482</name>
</gene>
<sequence>MKVLYYDCFSGISGDMNLGALIDLGIPYNHLTSELDKLNIKNEFEIYIEKAIKGGITGTKVNIIDSNNKDHTHCHNHHHHHHRSYKDIKDIILNSSLSESIKNLSIKIFDKVAISESKIHNKSLEEVHFHEVGAIDSIVDIVGCAICIDFLKVDLIISSPIEIGYGTLKCAHGILPVPAPATAEILKGVPVIAKNVSFEATTPTGAAIIKSIATNFTYKKDFTIEGIGYGIGDRENPIAPNVLRVLLGEKNNFTTSKEYIVECNIDDMRGEEFELLMERLFEKGAFDVFYTPIFMKKERPGVKVSVICNEENLKNIKEVIFINSSTIGIRQHEVHRDKLSRIEKNVNCKFGNIPSKISFYDNKEVNMKPDYDVCKEIAKINNISISEVFHEVIYSYLTSKKDNNKDE</sequence>
<protein>
    <recommendedName>
        <fullName evidence="3">Pyridinium-3,5-bisthiocarboxylic acid mononucleotide nickel insertion protein</fullName>
        <shortName evidence="3">P2TMN nickel insertion protein</shortName>
        <ecNumber evidence="3">4.99.1.12</ecNumber>
    </recommendedName>
    <alternativeName>
        <fullName evidence="3">Nickel-pincer cofactor biosynthesis protein LarC</fullName>
    </alternativeName>
</protein>
<evidence type="ECO:0000313" key="5">
    <source>
        <dbReference type="Proteomes" id="UP000184035"/>
    </source>
</evidence>
<dbReference type="Proteomes" id="UP000184035">
    <property type="component" value="Unassembled WGS sequence"/>
</dbReference>
<dbReference type="Gene3D" id="3.30.70.1380">
    <property type="entry name" value="Transcriptional regulatory protein pf0864 domain like"/>
    <property type="match status" value="1"/>
</dbReference>
<dbReference type="Pfam" id="PF01969">
    <property type="entry name" value="Ni_insertion"/>
    <property type="match status" value="1"/>
</dbReference>
<dbReference type="OrthoDB" id="9765625at2"/>
<evidence type="ECO:0000256" key="2">
    <source>
        <dbReference type="ARBA" id="ARBA00023239"/>
    </source>
</evidence>
<dbReference type="PANTHER" id="PTHR36566">
    <property type="entry name" value="NICKEL INSERTION PROTEIN-RELATED"/>
    <property type="match status" value="1"/>
</dbReference>
<dbReference type="HAMAP" id="MF_01074">
    <property type="entry name" value="LarC"/>
    <property type="match status" value="1"/>
</dbReference>
<evidence type="ECO:0000256" key="3">
    <source>
        <dbReference type="HAMAP-Rule" id="MF_01074"/>
    </source>
</evidence>
<evidence type="ECO:0000256" key="1">
    <source>
        <dbReference type="ARBA" id="ARBA00022596"/>
    </source>
</evidence>
<dbReference type="InterPro" id="IPR002822">
    <property type="entry name" value="Ni_insertion"/>
</dbReference>